<dbReference type="Proteomes" id="UP001597327">
    <property type="component" value="Unassembled WGS sequence"/>
</dbReference>
<protein>
    <submittedName>
        <fullName evidence="2">Paraquat-inducible protein A</fullName>
    </submittedName>
</protein>
<feature type="transmembrane region" description="Helical" evidence="1">
    <location>
        <begin position="124"/>
        <end position="141"/>
    </location>
</feature>
<reference evidence="3" key="1">
    <citation type="journal article" date="2019" name="Int. J. Syst. Evol. Microbiol.">
        <title>The Global Catalogue of Microorganisms (GCM) 10K type strain sequencing project: providing services to taxonomists for standard genome sequencing and annotation.</title>
        <authorList>
            <consortium name="The Broad Institute Genomics Platform"/>
            <consortium name="The Broad Institute Genome Sequencing Center for Infectious Disease"/>
            <person name="Wu L."/>
            <person name="Ma J."/>
        </authorList>
    </citation>
    <scope>NUCLEOTIDE SEQUENCE [LARGE SCALE GENOMIC DNA]</scope>
    <source>
        <strain evidence="3">JCM 3369</strain>
    </source>
</reference>
<keyword evidence="1" id="KW-0812">Transmembrane</keyword>
<evidence type="ECO:0000313" key="2">
    <source>
        <dbReference type="EMBL" id="MFD1695732.1"/>
    </source>
</evidence>
<accession>A0ABW4JV78</accession>
<keyword evidence="1" id="KW-1133">Transmembrane helix</keyword>
<dbReference type="RefSeq" id="WP_149893709.1">
    <property type="nucleotide sequence ID" value="NZ_JBHUFA010000002.1"/>
</dbReference>
<keyword evidence="1" id="KW-0472">Membrane</keyword>
<dbReference type="Pfam" id="PF04403">
    <property type="entry name" value="PqiA"/>
    <property type="match status" value="1"/>
</dbReference>
<feature type="transmembrane region" description="Helical" evidence="1">
    <location>
        <begin position="52"/>
        <end position="79"/>
    </location>
</feature>
<proteinExistence type="predicted"/>
<dbReference type="InterPro" id="IPR007498">
    <property type="entry name" value="PqiA-like"/>
</dbReference>
<dbReference type="EMBL" id="JBHUFA010000002">
    <property type="protein sequence ID" value="MFD1695732.1"/>
    <property type="molecule type" value="Genomic_DNA"/>
</dbReference>
<evidence type="ECO:0000256" key="1">
    <source>
        <dbReference type="SAM" id="Phobius"/>
    </source>
</evidence>
<evidence type="ECO:0000313" key="3">
    <source>
        <dbReference type="Proteomes" id="UP001597327"/>
    </source>
</evidence>
<gene>
    <name evidence="2" type="ORF">ACFSC7_09430</name>
</gene>
<comment type="caution">
    <text evidence="2">The sequence shown here is derived from an EMBL/GenBank/DDBJ whole genome shotgun (WGS) entry which is preliminary data.</text>
</comment>
<organism evidence="2 3">
    <name type="scientific">Roseibium aestuarii</name>
    <dbReference type="NCBI Taxonomy" id="2600299"/>
    <lineage>
        <taxon>Bacteria</taxon>
        <taxon>Pseudomonadati</taxon>
        <taxon>Pseudomonadota</taxon>
        <taxon>Alphaproteobacteria</taxon>
        <taxon>Hyphomicrobiales</taxon>
        <taxon>Stappiaceae</taxon>
        <taxon>Roseibium</taxon>
    </lineage>
</organism>
<keyword evidence="3" id="KW-1185">Reference proteome</keyword>
<name>A0ABW4JV78_9HYPH</name>
<sequence>MRLLLSLLLPVSTFAFALGITLPLLRFDRLYFFQERPSLIGMLHGLWIDGEMGLALLVGTFSLLLPACKILLLHVVLLAGRQSRSLVLLSGLSKWSMLDVMVVALVVFAAKTSGLAAASVLPGLWFYGIAALGTAVAAQLCKE</sequence>